<accession>A0A840XZ00</accession>
<dbReference type="RefSeq" id="WP_184516369.1">
    <property type="nucleotide sequence ID" value="NZ_JACIJD010000006.1"/>
</dbReference>
<dbReference type="GO" id="GO:0006508">
    <property type="term" value="P:proteolysis"/>
    <property type="evidence" value="ECO:0007669"/>
    <property type="project" value="UniProtKB-KW"/>
</dbReference>
<organism evidence="2 3">
    <name type="scientific">Muricoccus pecuniae</name>
    <dbReference type="NCBI Taxonomy" id="693023"/>
    <lineage>
        <taxon>Bacteria</taxon>
        <taxon>Pseudomonadati</taxon>
        <taxon>Pseudomonadota</taxon>
        <taxon>Alphaproteobacteria</taxon>
        <taxon>Acetobacterales</taxon>
        <taxon>Roseomonadaceae</taxon>
        <taxon>Muricoccus</taxon>
    </lineage>
</organism>
<evidence type="ECO:0000313" key="2">
    <source>
        <dbReference type="EMBL" id="MBB5693705.1"/>
    </source>
</evidence>
<dbReference type="SUPFAM" id="SSF54001">
    <property type="entry name" value="Cysteine proteinases"/>
    <property type="match status" value="1"/>
</dbReference>
<dbReference type="InterPro" id="IPR002931">
    <property type="entry name" value="Transglutaminase-like"/>
</dbReference>
<protein>
    <submittedName>
        <fullName evidence="2">Transglutaminase-like putative cysteine protease</fullName>
    </submittedName>
</protein>
<dbReference type="PANTHER" id="PTHR33490:SF7">
    <property type="entry name" value="BLR2979 PROTEIN"/>
    <property type="match status" value="1"/>
</dbReference>
<keyword evidence="2" id="KW-0378">Hydrolase</keyword>
<proteinExistence type="predicted"/>
<dbReference type="Proteomes" id="UP000580654">
    <property type="component" value="Unassembled WGS sequence"/>
</dbReference>
<dbReference type="Gene3D" id="3.10.620.30">
    <property type="match status" value="1"/>
</dbReference>
<dbReference type="AlphaFoldDB" id="A0A840XZ00"/>
<feature type="domain" description="Transglutaminase-like" evidence="1">
    <location>
        <begin position="170"/>
        <end position="241"/>
    </location>
</feature>
<dbReference type="Pfam" id="PF01841">
    <property type="entry name" value="Transglut_core"/>
    <property type="match status" value="1"/>
</dbReference>
<reference evidence="2 3" key="1">
    <citation type="submission" date="2020-08" db="EMBL/GenBank/DDBJ databases">
        <title>Genomic Encyclopedia of Type Strains, Phase IV (KMG-IV): sequencing the most valuable type-strain genomes for metagenomic binning, comparative biology and taxonomic classification.</title>
        <authorList>
            <person name="Goeker M."/>
        </authorList>
    </citation>
    <scope>NUCLEOTIDE SEQUENCE [LARGE SCALE GENOMIC DNA]</scope>
    <source>
        <strain evidence="2 3">DSM 25622</strain>
    </source>
</reference>
<evidence type="ECO:0000259" key="1">
    <source>
        <dbReference type="SMART" id="SM00460"/>
    </source>
</evidence>
<sequence>MIYRVRHVTDYTYESAVEMATHLLHLSPRPLARQRVLATSLVSDPAPTRRAEEQDHFGNPTAWLYLEDPHKRFVVTADSLVEVTAPPPLPQETPPWEAIRGAALTRPEVAEFLFPSPSLPPVEAARAFFAPHFTPGRPAGEAVVEMIAHFREGMAFRAGVTTVSTPVEEVLRRREGVCQDFAHLMITGLRMLGIPARYVSGYIRTRPPPGGVKRAGSDQSHAWVAAWLGAEAGWVEMDPTNSLFVTEEHVLLGWGRDFGDVSPLLGVILGGGRHTVHVGVDMDEAAGHEAWAEGSAPGR</sequence>
<dbReference type="SMART" id="SM00460">
    <property type="entry name" value="TGc"/>
    <property type="match status" value="1"/>
</dbReference>
<dbReference type="GO" id="GO:0008233">
    <property type="term" value="F:peptidase activity"/>
    <property type="evidence" value="ECO:0007669"/>
    <property type="project" value="UniProtKB-KW"/>
</dbReference>
<keyword evidence="2" id="KW-0645">Protease</keyword>
<comment type="caution">
    <text evidence="2">The sequence shown here is derived from an EMBL/GenBank/DDBJ whole genome shotgun (WGS) entry which is preliminary data.</text>
</comment>
<keyword evidence="3" id="KW-1185">Reference proteome</keyword>
<gene>
    <name evidence="2" type="ORF">FHS87_001738</name>
</gene>
<name>A0A840XZ00_9PROT</name>
<dbReference type="Pfam" id="PF08379">
    <property type="entry name" value="Bact_transglu_N"/>
    <property type="match status" value="1"/>
</dbReference>
<dbReference type="InterPro" id="IPR013589">
    <property type="entry name" value="Bac_transglu_N"/>
</dbReference>
<dbReference type="EMBL" id="JACIJD010000006">
    <property type="protein sequence ID" value="MBB5693705.1"/>
    <property type="molecule type" value="Genomic_DNA"/>
</dbReference>
<dbReference type="InterPro" id="IPR038765">
    <property type="entry name" value="Papain-like_cys_pep_sf"/>
</dbReference>
<dbReference type="PANTHER" id="PTHR33490">
    <property type="entry name" value="BLR5614 PROTEIN-RELATED"/>
    <property type="match status" value="1"/>
</dbReference>
<evidence type="ECO:0000313" key="3">
    <source>
        <dbReference type="Proteomes" id="UP000580654"/>
    </source>
</evidence>